<evidence type="ECO:0000259" key="1">
    <source>
        <dbReference type="PROSITE" id="PS51112"/>
    </source>
</evidence>
<feature type="non-terminal residue" evidence="2">
    <location>
        <position position="1"/>
    </location>
</feature>
<dbReference type="NCBIfam" id="TIGR04335">
    <property type="entry name" value="AmmeMemoSam_A"/>
    <property type="match status" value="1"/>
</dbReference>
<accession>A0A146KEX3</accession>
<dbReference type="PANTHER" id="PTHR13016:SF0">
    <property type="entry name" value="AMME SYNDROME CANDIDATE GENE 1 PROTEIN"/>
    <property type="match status" value="1"/>
</dbReference>
<sequence>EIKSSKLFCFIAFHTLERKLNNQQTEKSLIKQIPAVKMPLFVTYHIDGDDLRGCIGNLGGLNIQEGIPQYALIAALQDHRFSPIKKAELSRLNIAVSLLINYQEAKDAISWEVGKHGIMIEYKGRSGTFLPEVAQEQGWDQRTTLKNLLRKAGINEGLSDQLLKEIKCTTYESSKEVLTWAEYLQMKKDLKID</sequence>
<protein>
    <submittedName>
        <fullName evidence="2">AMMECR1 domain-containing protein</fullName>
    </submittedName>
</protein>
<dbReference type="PROSITE" id="PS51112">
    <property type="entry name" value="AMMECR1"/>
    <property type="match status" value="1"/>
</dbReference>
<dbReference type="InterPro" id="IPR027485">
    <property type="entry name" value="AMMECR1_N"/>
</dbReference>
<reference evidence="2" key="1">
    <citation type="submission" date="2015-07" db="EMBL/GenBank/DDBJ databases">
        <title>Adaptation to a free-living lifestyle via gene acquisitions in the diplomonad Trepomonas sp. PC1.</title>
        <authorList>
            <person name="Xu F."/>
            <person name="Jerlstrom-Hultqvist J."/>
            <person name="Kolisko M."/>
            <person name="Simpson A.G.B."/>
            <person name="Roger A.J."/>
            <person name="Svard S.G."/>
            <person name="Andersson J.O."/>
        </authorList>
    </citation>
    <scope>NUCLEOTIDE SEQUENCE</scope>
    <source>
        <strain evidence="2">PC1</strain>
    </source>
</reference>
<name>A0A146KEX3_9EUKA</name>
<dbReference type="PANTHER" id="PTHR13016">
    <property type="entry name" value="AMMECR1 HOMOLOG"/>
    <property type="match status" value="1"/>
</dbReference>
<dbReference type="Gene3D" id="3.30.1490.150">
    <property type="entry name" value="Hypothetical protein ph0010, domain 2"/>
    <property type="match status" value="1"/>
</dbReference>
<gene>
    <name evidence="2" type="ORF">TPC1_11779</name>
</gene>
<dbReference type="InterPro" id="IPR036071">
    <property type="entry name" value="AMMECR1_dom_sf"/>
</dbReference>
<dbReference type="SUPFAM" id="SSF143447">
    <property type="entry name" value="AMMECR1-like"/>
    <property type="match status" value="1"/>
</dbReference>
<dbReference type="Gene3D" id="3.30.700.20">
    <property type="entry name" value="Hypothetical protein ph0010, domain 1"/>
    <property type="match status" value="1"/>
</dbReference>
<dbReference type="InterPro" id="IPR023473">
    <property type="entry name" value="AMMECR1"/>
</dbReference>
<dbReference type="AlphaFoldDB" id="A0A146KEX3"/>
<organism evidence="2">
    <name type="scientific">Trepomonas sp. PC1</name>
    <dbReference type="NCBI Taxonomy" id="1076344"/>
    <lineage>
        <taxon>Eukaryota</taxon>
        <taxon>Metamonada</taxon>
        <taxon>Diplomonadida</taxon>
        <taxon>Hexamitidae</taxon>
        <taxon>Hexamitinae</taxon>
        <taxon>Trepomonas</taxon>
    </lineage>
</organism>
<evidence type="ECO:0000313" key="2">
    <source>
        <dbReference type="EMBL" id="JAP95282.1"/>
    </source>
</evidence>
<dbReference type="NCBIfam" id="TIGR00296">
    <property type="entry name" value="TIGR00296 family protein"/>
    <property type="match status" value="1"/>
</dbReference>
<dbReference type="InterPro" id="IPR027623">
    <property type="entry name" value="AmmeMemoSam_A"/>
</dbReference>
<dbReference type="InterPro" id="IPR002733">
    <property type="entry name" value="AMMECR1_domain"/>
</dbReference>
<proteinExistence type="predicted"/>
<dbReference type="EMBL" id="GDID01001324">
    <property type="protein sequence ID" value="JAP95282.1"/>
    <property type="molecule type" value="Transcribed_RNA"/>
</dbReference>
<feature type="domain" description="AMMECR1" evidence="1">
    <location>
        <begin position="1"/>
        <end position="187"/>
    </location>
</feature>
<dbReference type="Pfam" id="PF01871">
    <property type="entry name" value="AMMECR1"/>
    <property type="match status" value="1"/>
</dbReference>
<feature type="non-terminal residue" evidence="2">
    <location>
        <position position="193"/>
    </location>
</feature>